<gene>
    <name evidence="2" type="ORF">F7732_22360</name>
</gene>
<accession>A0A7V7USU8</accession>
<dbReference type="OrthoDB" id="72213at2"/>
<evidence type="ECO:0000313" key="2">
    <source>
        <dbReference type="EMBL" id="KAB2328913.1"/>
    </source>
</evidence>
<sequence>MQVDQFMESNFSGLSLRPPLFYNWDVGIRFELGVDYDFDNIYENCPYIRGVYDRAITLFKKVHSPADDLFMVVDVHDYADGEVFKRKLNTFSKYIKKKSVLYKLQENTIPFVYPEDDEDGEYKTHRFTLKCKAADIAYIPLLKAICNQDMALQPKIFHYVYFINITKKTIFHVYDDRGCDLLAASPETIRGIFESYNEWILDYDREKIDQVFAE</sequence>
<dbReference type="AlphaFoldDB" id="A0A7V7USU8"/>
<organism evidence="2 3">
    <name type="scientific">Bacillus mesophilum</name>
    <dbReference type="NCBI Taxonomy" id="1071718"/>
    <lineage>
        <taxon>Bacteria</taxon>
        <taxon>Bacillati</taxon>
        <taxon>Bacillota</taxon>
        <taxon>Bacilli</taxon>
        <taxon>Bacillales</taxon>
        <taxon>Bacillaceae</taxon>
        <taxon>Bacillus</taxon>
    </lineage>
</organism>
<feature type="domain" description="DUF3885" evidence="1">
    <location>
        <begin position="4"/>
        <end position="204"/>
    </location>
</feature>
<keyword evidence="3" id="KW-1185">Reference proteome</keyword>
<proteinExistence type="predicted"/>
<dbReference type="InterPro" id="IPR024976">
    <property type="entry name" value="DUF3885"/>
</dbReference>
<evidence type="ECO:0000313" key="3">
    <source>
        <dbReference type="Proteomes" id="UP000441354"/>
    </source>
</evidence>
<dbReference type="Proteomes" id="UP000441354">
    <property type="component" value="Unassembled WGS sequence"/>
</dbReference>
<dbReference type="Pfam" id="PF13021">
    <property type="entry name" value="DUF3885"/>
    <property type="match status" value="1"/>
</dbReference>
<evidence type="ECO:0000259" key="1">
    <source>
        <dbReference type="Pfam" id="PF13021"/>
    </source>
</evidence>
<name>A0A7V7USU8_9BACI</name>
<dbReference type="EMBL" id="WBOT01000016">
    <property type="protein sequence ID" value="KAB2328913.1"/>
    <property type="molecule type" value="Genomic_DNA"/>
</dbReference>
<protein>
    <submittedName>
        <fullName evidence="2">DUF3885 domain-containing protein</fullName>
    </submittedName>
</protein>
<reference evidence="2 3" key="1">
    <citation type="journal article" date="2014" name="Arch. Microbiol.">
        <title>Bacillus mesophilum sp. nov., strain IITR-54T, a novel 4-chlorobiphenyl dechlorinating bacterium.</title>
        <authorList>
            <person name="Manickam N."/>
            <person name="Singh N.K."/>
            <person name="Bajaj A."/>
            <person name="Kumar R.M."/>
            <person name="Kaur G."/>
            <person name="Kaur N."/>
            <person name="Bala M."/>
            <person name="Kumar A."/>
            <person name="Mayilraj S."/>
        </authorList>
    </citation>
    <scope>NUCLEOTIDE SEQUENCE [LARGE SCALE GENOMIC DNA]</scope>
    <source>
        <strain evidence="2 3">IITR-54</strain>
    </source>
</reference>
<comment type="caution">
    <text evidence="2">The sequence shown here is derived from an EMBL/GenBank/DDBJ whole genome shotgun (WGS) entry which is preliminary data.</text>
</comment>